<dbReference type="Gene3D" id="3.40.1620.10">
    <property type="entry name" value="YefM-like domain"/>
    <property type="match status" value="1"/>
</dbReference>
<dbReference type="InterPro" id="IPR036165">
    <property type="entry name" value="YefM-like_sf"/>
</dbReference>
<dbReference type="OrthoDB" id="826457at2"/>
<comment type="similarity">
    <text evidence="1">Belongs to the phD/YefM antitoxin family.</text>
</comment>
<dbReference type="Proteomes" id="UP000253383">
    <property type="component" value="Unassembled WGS sequence"/>
</dbReference>
<reference evidence="2 3" key="1">
    <citation type="submission" date="2018-07" db="EMBL/GenBank/DDBJ databases">
        <title>Genome analysis of Larkinella rosea.</title>
        <authorList>
            <person name="Zhou Z."/>
            <person name="Wang G."/>
        </authorList>
    </citation>
    <scope>NUCLEOTIDE SEQUENCE [LARGE SCALE GENOMIC DNA]</scope>
    <source>
        <strain evidence="3">zzj9</strain>
    </source>
</reference>
<dbReference type="SUPFAM" id="SSF143120">
    <property type="entry name" value="YefM-like"/>
    <property type="match status" value="1"/>
</dbReference>
<dbReference type="AlphaFoldDB" id="A0A368JVD4"/>
<sequence length="76" mass="8662">MKTMSVGELKTHFSKVLKEVEAGEKVAITFGKKKEIKAFLVPKEAIMKPRKLGLLHGKKYFLRDDFGMTTAEEFET</sequence>
<evidence type="ECO:0000256" key="1">
    <source>
        <dbReference type="ARBA" id="ARBA00009981"/>
    </source>
</evidence>
<keyword evidence="3" id="KW-1185">Reference proteome</keyword>
<organism evidence="2 3">
    <name type="scientific">Larkinella punicea</name>
    <dbReference type="NCBI Taxonomy" id="2315727"/>
    <lineage>
        <taxon>Bacteria</taxon>
        <taxon>Pseudomonadati</taxon>
        <taxon>Bacteroidota</taxon>
        <taxon>Cytophagia</taxon>
        <taxon>Cytophagales</taxon>
        <taxon>Spirosomataceae</taxon>
        <taxon>Larkinella</taxon>
    </lineage>
</organism>
<proteinExistence type="inferred from homology"/>
<evidence type="ECO:0000313" key="2">
    <source>
        <dbReference type="EMBL" id="RCR70614.1"/>
    </source>
</evidence>
<dbReference type="EMBL" id="QOWE01000004">
    <property type="protein sequence ID" value="RCR70614.1"/>
    <property type="molecule type" value="Genomic_DNA"/>
</dbReference>
<protein>
    <submittedName>
        <fullName evidence="2">Type II toxin-antitoxin system Phd/YefM family antitoxin</fullName>
    </submittedName>
</protein>
<evidence type="ECO:0000313" key="3">
    <source>
        <dbReference type="Proteomes" id="UP000253383"/>
    </source>
</evidence>
<gene>
    <name evidence="2" type="ORF">DUE52_06605</name>
</gene>
<dbReference type="RefSeq" id="WP_114405183.1">
    <property type="nucleotide sequence ID" value="NZ_QOWE01000004.1"/>
</dbReference>
<name>A0A368JVD4_9BACT</name>
<comment type="caution">
    <text evidence="2">The sequence shown here is derived from an EMBL/GenBank/DDBJ whole genome shotgun (WGS) entry which is preliminary data.</text>
</comment>
<accession>A0A368JVD4</accession>